<feature type="region of interest" description="Disordered" evidence="1">
    <location>
        <begin position="40"/>
        <end position="65"/>
    </location>
</feature>
<accession>A0A9P6FZK3</accession>
<evidence type="ECO:0000256" key="1">
    <source>
        <dbReference type="SAM" id="MobiDB-lite"/>
    </source>
</evidence>
<dbReference type="Proteomes" id="UP000780801">
    <property type="component" value="Unassembled WGS sequence"/>
</dbReference>
<proteinExistence type="predicted"/>
<dbReference type="AlphaFoldDB" id="A0A9P6FZK3"/>
<dbReference type="EMBL" id="JAABOA010000505">
    <property type="protein sequence ID" value="KAF9584086.1"/>
    <property type="molecule type" value="Genomic_DNA"/>
</dbReference>
<comment type="caution">
    <text evidence="2">The sequence shown here is derived from an EMBL/GenBank/DDBJ whole genome shotgun (WGS) entry which is preliminary data.</text>
</comment>
<organism evidence="2 3">
    <name type="scientific">Lunasporangiospora selenospora</name>
    <dbReference type="NCBI Taxonomy" id="979761"/>
    <lineage>
        <taxon>Eukaryota</taxon>
        <taxon>Fungi</taxon>
        <taxon>Fungi incertae sedis</taxon>
        <taxon>Mucoromycota</taxon>
        <taxon>Mortierellomycotina</taxon>
        <taxon>Mortierellomycetes</taxon>
        <taxon>Mortierellales</taxon>
        <taxon>Mortierellaceae</taxon>
        <taxon>Lunasporangiospora</taxon>
    </lineage>
</organism>
<feature type="region of interest" description="Disordered" evidence="1">
    <location>
        <begin position="208"/>
        <end position="239"/>
    </location>
</feature>
<name>A0A9P6FZK3_9FUNG</name>
<keyword evidence="3" id="KW-1185">Reference proteome</keyword>
<sequence length="239" mass="26327">MASSSIRAISMALPRVSMTRIPVVAFANYSPAATIVHQTSAHPSGYSSMPSHKETTTRKSQPPGKNYLHEVKRYESLEDEVLMDLGLAMSRKSQGRQSVGGHTHNHSGGKGDQPHQQLHLGKNRGKTNPKLDLDSYMEVELERTTATFEQTVVDQVKADVIHPSAKNTHPGSGHVRHELASTLGQELKTEDQKSNLSHFAADAIRMAESDKSVLKQDKAKIHDVREEDPSIKPDPSQRS</sequence>
<feature type="region of interest" description="Disordered" evidence="1">
    <location>
        <begin position="91"/>
        <end position="130"/>
    </location>
</feature>
<dbReference type="OrthoDB" id="2339012at2759"/>
<reference evidence="2" key="1">
    <citation type="journal article" date="2020" name="Fungal Divers.">
        <title>Resolving the Mortierellaceae phylogeny through synthesis of multi-gene phylogenetics and phylogenomics.</title>
        <authorList>
            <person name="Vandepol N."/>
            <person name="Liber J."/>
            <person name="Desiro A."/>
            <person name="Na H."/>
            <person name="Kennedy M."/>
            <person name="Barry K."/>
            <person name="Grigoriev I.V."/>
            <person name="Miller A.N."/>
            <person name="O'Donnell K."/>
            <person name="Stajich J.E."/>
            <person name="Bonito G."/>
        </authorList>
    </citation>
    <scope>NUCLEOTIDE SEQUENCE</scope>
    <source>
        <strain evidence="2">KOD1015</strain>
    </source>
</reference>
<feature type="compositionally biased region" description="Polar residues" evidence="1">
    <location>
        <begin position="40"/>
        <end position="50"/>
    </location>
</feature>
<gene>
    <name evidence="2" type="ORF">BGW38_007622</name>
</gene>
<evidence type="ECO:0000313" key="2">
    <source>
        <dbReference type="EMBL" id="KAF9584086.1"/>
    </source>
</evidence>
<evidence type="ECO:0000313" key="3">
    <source>
        <dbReference type="Proteomes" id="UP000780801"/>
    </source>
</evidence>
<protein>
    <submittedName>
        <fullName evidence="2">Uncharacterized protein</fullName>
    </submittedName>
</protein>